<dbReference type="InterPro" id="IPR055211">
    <property type="entry name" value="KH_PNO1_2nd"/>
</dbReference>
<dbReference type="Gene3D" id="3.30.1370.10">
    <property type="entry name" value="K Homology domain, type 1"/>
    <property type="match status" value="2"/>
</dbReference>
<comment type="caution">
    <text evidence="4">The sequence shown here is derived from an EMBL/GenBank/DDBJ whole genome shotgun (WGS) entry which is preliminary data.</text>
</comment>
<dbReference type="InterPro" id="IPR004087">
    <property type="entry name" value="KH_dom"/>
</dbReference>
<dbReference type="NCBIfam" id="NF010333">
    <property type="entry name" value="PRK13763.2-4"/>
    <property type="match status" value="1"/>
</dbReference>
<proteinExistence type="predicted"/>
<feature type="domain" description="K Homology" evidence="3">
    <location>
        <begin position="1"/>
        <end position="65"/>
    </location>
</feature>
<dbReference type="PROSITE" id="PS50084">
    <property type="entry name" value="KH_TYPE_1"/>
    <property type="match status" value="1"/>
</dbReference>
<keyword evidence="1 2" id="KW-0694">RNA-binding</keyword>
<dbReference type="PANTHER" id="PTHR12826">
    <property type="entry name" value="RIBONUCLEASE Y"/>
    <property type="match status" value="1"/>
</dbReference>
<dbReference type="InterPro" id="IPR019964">
    <property type="entry name" value="KH_domain_protein_archaea"/>
</dbReference>
<dbReference type="InterPro" id="IPR036612">
    <property type="entry name" value="KH_dom_type_1_sf"/>
</dbReference>
<dbReference type="SUPFAM" id="SSF54791">
    <property type="entry name" value="Eukaryotic type KH-domain (KH-domain type I)"/>
    <property type="match status" value="2"/>
</dbReference>
<organism evidence="4 5">
    <name type="scientific">Methanococcoides seepicolus</name>
    <dbReference type="NCBI Taxonomy" id="2828780"/>
    <lineage>
        <taxon>Archaea</taxon>
        <taxon>Methanobacteriati</taxon>
        <taxon>Methanobacteriota</taxon>
        <taxon>Stenosarchaea group</taxon>
        <taxon>Methanomicrobia</taxon>
        <taxon>Methanosarcinales</taxon>
        <taxon>Methanosarcinaceae</taxon>
        <taxon>Methanococcoides</taxon>
    </lineage>
</organism>
<dbReference type="Pfam" id="PF22891">
    <property type="entry name" value="KH_PNO1_2nd"/>
    <property type="match status" value="1"/>
</dbReference>
<gene>
    <name evidence="4" type="ORF">KDK67_13530</name>
</gene>
<dbReference type="FunFam" id="3.30.1370.10:FF:000076">
    <property type="entry name" value="KH domain protein"/>
    <property type="match status" value="1"/>
</dbReference>
<accession>A0A9E4ZKQ4</accession>
<dbReference type="Pfam" id="PF00013">
    <property type="entry name" value="KH_1"/>
    <property type="match status" value="1"/>
</dbReference>
<reference evidence="4" key="1">
    <citation type="journal article" date="2021" name="mSystems">
        <title>Bacteria and Archaea Synergistically Convert Glycine Betaine to Biogenic Methane in the Formosa Cold Seep of the South China Sea.</title>
        <authorList>
            <person name="Li L."/>
            <person name="Zhang W."/>
            <person name="Zhang S."/>
            <person name="Song L."/>
            <person name="Sun Q."/>
            <person name="Zhang H."/>
            <person name="Xiang H."/>
            <person name="Dong X."/>
        </authorList>
    </citation>
    <scope>NUCLEOTIDE SEQUENCE</scope>
    <source>
        <strain evidence="4">LLY</strain>
    </source>
</reference>
<evidence type="ECO:0000256" key="1">
    <source>
        <dbReference type="ARBA" id="ARBA00022884"/>
    </source>
</evidence>
<dbReference type="EMBL" id="JAGSOI010000102">
    <property type="protein sequence ID" value="MCM1987979.1"/>
    <property type="molecule type" value="Genomic_DNA"/>
</dbReference>
<evidence type="ECO:0000259" key="3">
    <source>
        <dbReference type="SMART" id="SM00322"/>
    </source>
</evidence>
<evidence type="ECO:0000313" key="4">
    <source>
        <dbReference type="EMBL" id="MCM1987979.1"/>
    </source>
</evidence>
<evidence type="ECO:0000313" key="5">
    <source>
        <dbReference type="Proteomes" id="UP001056766"/>
    </source>
</evidence>
<dbReference type="RefSeq" id="WP_250869388.1">
    <property type="nucleotide sequence ID" value="NZ_JAGSOI010000102.1"/>
</dbReference>
<dbReference type="SMART" id="SM00322">
    <property type="entry name" value="KH"/>
    <property type="match status" value="2"/>
</dbReference>
<dbReference type="AlphaFoldDB" id="A0A9E4ZKQ4"/>
<keyword evidence="5" id="KW-1185">Reference proteome</keyword>
<dbReference type="GO" id="GO:0003723">
    <property type="term" value="F:RNA binding"/>
    <property type="evidence" value="ECO:0007669"/>
    <property type="project" value="UniProtKB-UniRule"/>
</dbReference>
<dbReference type="NCBIfam" id="TIGR03665">
    <property type="entry name" value="arCOG04150"/>
    <property type="match status" value="1"/>
</dbReference>
<feature type="domain" description="K Homology" evidence="3">
    <location>
        <begin position="82"/>
        <end position="152"/>
    </location>
</feature>
<name>A0A9E4ZKQ4_9EURY</name>
<dbReference type="Proteomes" id="UP001056766">
    <property type="component" value="Unassembled WGS sequence"/>
</dbReference>
<reference evidence="4" key="2">
    <citation type="submission" date="2021-04" db="EMBL/GenBank/DDBJ databases">
        <authorList>
            <person name="Dong X."/>
        </authorList>
    </citation>
    <scope>NUCLEOTIDE SEQUENCE</scope>
    <source>
        <strain evidence="4">LLY</strain>
    </source>
</reference>
<dbReference type="InterPro" id="IPR004088">
    <property type="entry name" value="KH_dom_type_1"/>
</dbReference>
<protein>
    <submittedName>
        <fullName evidence="4">RNA-processing protein</fullName>
    </submittedName>
</protein>
<dbReference type="PANTHER" id="PTHR12826:SF13">
    <property type="entry name" value="RNA-BINDING PROTEIN PNO1"/>
    <property type="match status" value="1"/>
</dbReference>
<sequence>MTHIKVPQDRIGAIIGPQGSVKKMIEERSTATLNIDSENGTVEVIAGDDPVGGMRATDVIQAIGRGFNPDKTYIFFDDDLMMLEVIDLSQTASTSKELLRLKGRIIGKGGKTREIIESLIGIKMSVYGKTVSAIGHPDQILIVRTAMDMLIGGATHGAVYSFLEKKKQDLMRSQLDSY</sequence>
<evidence type="ECO:0000256" key="2">
    <source>
        <dbReference type="PROSITE-ProRule" id="PRU00117"/>
    </source>
</evidence>